<dbReference type="GO" id="GO:0019867">
    <property type="term" value="C:outer membrane"/>
    <property type="evidence" value="ECO:0007669"/>
    <property type="project" value="InterPro"/>
</dbReference>
<dbReference type="InterPro" id="IPR000184">
    <property type="entry name" value="Bac_surfAg_D15"/>
</dbReference>
<keyword evidence="2" id="KW-0472">Membrane</keyword>
<dbReference type="Gene3D" id="2.40.160.50">
    <property type="entry name" value="membrane protein fhac: a member of the omp85/tpsb transporter family"/>
    <property type="match status" value="1"/>
</dbReference>
<dbReference type="eggNOG" id="COG0729">
    <property type="taxonomic scope" value="Bacteria"/>
</dbReference>
<feature type="domain" description="Bacterial surface antigen (D15)" evidence="3">
    <location>
        <begin position="126"/>
        <end position="342"/>
    </location>
</feature>
<evidence type="ECO:0000256" key="2">
    <source>
        <dbReference type="ARBA" id="ARBA00023136"/>
    </source>
</evidence>
<proteinExistence type="predicted"/>
<dbReference type="KEGG" id="vco:VC0395_A1348"/>
<evidence type="ECO:0000256" key="1">
    <source>
        <dbReference type="ARBA" id="ARBA00004370"/>
    </source>
</evidence>
<evidence type="ECO:0000313" key="4">
    <source>
        <dbReference type="EMBL" id="ABQ20251.1"/>
    </source>
</evidence>
<dbReference type="OrthoDB" id="9771071at2"/>
<dbReference type="Pfam" id="PF01103">
    <property type="entry name" value="Omp85"/>
    <property type="match status" value="1"/>
</dbReference>
<comment type="subcellular location">
    <subcellularLocation>
        <location evidence="1">Membrane</location>
    </subcellularLocation>
</comment>
<gene>
    <name evidence="4" type="ordered locus">VC0395_A1348</name>
</gene>
<protein>
    <recommendedName>
        <fullName evidence="3">Bacterial surface antigen (D15) domain-containing protein</fullName>
    </recommendedName>
</protein>
<organism evidence="4 5">
    <name type="scientific">Vibrio cholerae serotype O1 (strain ATCC 39541 / Classical Ogawa 395 / O395)</name>
    <dbReference type="NCBI Taxonomy" id="345073"/>
    <lineage>
        <taxon>Bacteria</taxon>
        <taxon>Pseudomonadati</taxon>
        <taxon>Pseudomonadota</taxon>
        <taxon>Gammaproteobacteria</taxon>
        <taxon>Vibrionales</taxon>
        <taxon>Vibrionaceae</taxon>
        <taxon>Vibrio</taxon>
    </lineage>
</organism>
<dbReference type="KEGG" id="vcr:VC395_1864"/>
<accession>A0A0H3AIG9</accession>
<dbReference type="Proteomes" id="UP000000249">
    <property type="component" value="Chromosome 1"/>
</dbReference>
<evidence type="ECO:0000313" key="5">
    <source>
        <dbReference type="Proteomes" id="UP000000249"/>
    </source>
</evidence>
<dbReference type="SUPFAM" id="SSF56935">
    <property type="entry name" value="Porins"/>
    <property type="match status" value="1"/>
</dbReference>
<reference evidence="4 5" key="1">
    <citation type="submission" date="2007-03" db="EMBL/GenBank/DDBJ databases">
        <authorList>
            <person name="Heidelberg J."/>
        </authorList>
    </citation>
    <scope>NUCLEOTIDE SEQUENCE [LARGE SCALE GENOMIC DNA]</scope>
    <source>
        <strain evidence="5">ATCC 39541 / Classical Ogawa 395 / O395</strain>
    </source>
</reference>
<sequence length="408" mass="45751">MGCSINSMTAGICSASSVLAIAKVYFSLSIDVFNQSSAMKTNTLIFLITLGFSLLAEASDNVLDKVLEKLGASETVDVSKTIDWGILPGPFVNPEQGLGIGIAAVGLYAPPTWQEGHPFSTVTITSYTSTSGSYGLGLVNRTYLNNDQWRMLIDGWISHAPSDYWGIGAKAAEQESNKTHYDAKRLQFNPSLAYELFPSTYLKVGWQWQSYRAIAVKKKGDAAAELKPGVSSGSLIGLEYDSRDFEPNPQSGSYINLEWSDYRDRYGSDFDYQQWVFNLRHYQRLTPQTIFAMEWFNQSFTGEVPWFDHAMLGDDQRMRGYYQGQYRDKHFATAQFEIRHSFNARHGMVAWLGSGSTASQFADLAESEWLPTLGIGYRFAFKARINVRIDLGVGKQNNGFYFQINEAF</sequence>
<name>A0A0H3AIG9_VIBC3</name>
<evidence type="ECO:0000259" key="3">
    <source>
        <dbReference type="Pfam" id="PF01103"/>
    </source>
</evidence>
<dbReference type="AlphaFoldDB" id="A0A0H3AIG9"/>
<dbReference type="PATRIC" id="fig|345073.21.peg.1806"/>
<dbReference type="EMBL" id="CP000627">
    <property type="protein sequence ID" value="ABQ20251.1"/>
    <property type="molecule type" value="Genomic_DNA"/>
</dbReference>